<dbReference type="SUPFAM" id="SSF56672">
    <property type="entry name" value="DNA/RNA polymerases"/>
    <property type="match status" value="1"/>
</dbReference>
<evidence type="ECO:0000256" key="9">
    <source>
        <dbReference type="ARBA" id="ARBA00048173"/>
    </source>
</evidence>
<keyword evidence="2" id="KW-0808">Transferase</keyword>
<organism evidence="11 12">
    <name type="scientific">Shewanella putrefaciens</name>
    <name type="common">Pseudomonas putrefaciens</name>
    <dbReference type="NCBI Taxonomy" id="24"/>
    <lineage>
        <taxon>Bacteria</taxon>
        <taxon>Pseudomonadati</taxon>
        <taxon>Pseudomonadota</taxon>
        <taxon>Gammaproteobacteria</taxon>
        <taxon>Alteromonadales</taxon>
        <taxon>Shewanellaceae</taxon>
        <taxon>Shewanella</taxon>
    </lineage>
</organism>
<dbReference type="PANTHER" id="PTHR34047">
    <property type="entry name" value="NUCLEAR INTRON MATURASE 1, MITOCHONDRIAL-RELATED"/>
    <property type="match status" value="1"/>
</dbReference>
<keyword evidence="12" id="KW-1185">Reference proteome</keyword>
<comment type="catalytic activity">
    <reaction evidence="9">
        <text>DNA(n) + a 2'-deoxyribonucleoside 5'-triphosphate = DNA(n+1) + diphosphate</text>
        <dbReference type="Rhea" id="RHEA:22508"/>
        <dbReference type="Rhea" id="RHEA-COMP:17339"/>
        <dbReference type="Rhea" id="RHEA-COMP:17340"/>
        <dbReference type="ChEBI" id="CHEBI:33019"/>
        <dbReference type="ChEBI" id="CHEBI:61560"/>
        <dbReference type="ChEBI" id="CHEBI:173112"/>
        <dbReference type="EC" id="2.7.7.49"/>
    </reaction>
</comment>
<evidence type="ECO:0000256" key="6">
    <source>
        <dbReference type="ARBA" id="ARBA00022918"/>
    </source>
</evidence>
<evidence type="ECO:0000256" key="8">
    <source>
        <dbReference type="ARBA" id="ARBA00034120"/>
    </source>
</evidence>
<dbReference type="Proteomes" id="UP000827084">
    <property type="component" value="Chromosome"/>
</dbReference>
<evidence type="ECO:0000256" key="4">
    <source>
        <dbReference type="ARBA" id="ARBA00022723"/>
    </source>
</evidence>
<dbReference type="GO" id="GO:0003964">
    <property type="term" value="F:RNA-directed DNA polymerase activity"/>
    <property type="evidence" value="ECO:0007669"/>
    <property type="project" value="UniProtKB-KW"/>
</dbReference>
<dbReference type="InterPro" id="IPR000477">
    <property type="entry name" value="RT_dom"/>
</dbReference>
<keyword evidence="3" id="KW-0548">Nucleotidyltransferase</keyword>
<dbReference type="CDD" id="cd03487">
    <property type="entry name" value="RT_Bac_retron_II"/>
    <property type="match status" value="1"/>
</dbReference>
<evidence type="ECO:0000259" key="10">
    <source>
        <dbReference type="PROSITE" id="PS50878"/>
    </source>
</evidence>
<dbReference type="PROSITE" id="PS50878">
    <property type="entry name" value="RT_POL"/>
    <property type="match status" value="1"/>
</dbReference>
<keyword evidence="5" id="KW-0460">Magnesium</keyword>
<dbReference type="PANTHER" id="PTHR34047:SF7">
    <property type="entry name" value="RNA-DIRECTED DNA POLYMERASE"/>
    <property type="match status" value="1"/>
</dbReference>
<keyword evidence="7" id="KW-0051">Antiviral defense</keyword>
<evidence type="ECO:0000256" key="7">
    <source>
        <dbReference type="ARBA" id="ARBA00023118"/>
    </source>
</evidence>
<dbReference type="RefSeq" id="WP_061783184.1">
    <property type="nucleotide sequence ID" value="NZ_BMPK01000005.1"/>
</dbReference>
<evidence type="ECO:0000256" key="3">
    <source>
        <dbReference type="ARBA" id="ARBA00022695"/>
    </source>
</evidence>
<feature type="domain" description="Reverse transcriptase" evidence="10">
    <location>
        <begin position="17"/>
        <end position="242"/>
    </location>
</feature>
<dbReference type="InterPro" id="IPR000123">
    <property type="entry name" value="Reverse_transcriptase_msDNA"/>
</dbReference>
<keyword evidence="4" id="KW-0479">Metal-binding</keyword>
<dbReference type="PRINTS" id="PR00866">
    <property type="entry name" value="RNADNAPOLMS"/>
</dbReference>
<proteinExistence type="inferred from homology"/>
<evidence type="ECO:0000256" key="1">
    <source>
        <dbReference type="ARBA" id="ARBA00012493"/>
    </source>
</evidence>
<name>A0ABX8X851_SHEPU</name>
<reference evidence="11 12" key="1">
    <citation type="submission" date="2021-08" db="EMBL/GenBank/DDBJ databases">
        <title>Shewanella putrefaciens YZ-J, complete genome.</title>
        <authorList>
            <person name="Yi Z."/>
        </authorList>
    </citation>
    <scope>NUCLEOTIDE SEQUENCE [LARGE SCALE GENOMIC DNA]</scope>
    <source>
        <strain evidence="11 12">YZ-J</strain>
    </source>
</reference>
<dbReference type="NCBIfam" id="NF038233">
    <property type="entry name" value="retron_St85_RT"/>
    <property type="match status" value="1"/>
</dbReference>
<evidence type="ECO:0000313" key="12">
    <source>
        <dbReference type="Proteomes" id="UP000827084"/>
    </source>
</evidence>
<dbReference type="EMBL" id="CP080635">
    <property type="protein sequence ID" value="QYX71403.1"/>
    <property type="molecule type" value="Genomic_DNA"/>
</dbReference>
<comment type="similarity">
    <text evidence="8">Belongs to the bacterial reverse transcriptase family.</text>
</comment>
<dbReference type="InterPro" id="IPR051083">
    <property type="entry name" value="GrpII_Intron_Splice-Mob/Def"/>
</dbReference>
<dbReference type="Pfam" id="PF00078">
    <property type="entry name" value="RVT_1"/>
    <property type="match status" value="1"/>
</dbReference>
<accession>A0ABX8X851</accession>
<keyword evidence="6 11" id="KW-0695">RNA-directed DNA polymerase</keyword>
<evidence type="ECO:0000256" key="2">
    <source>
        <dbReference type="ARBA" id="ARBA00022679"/>
    </source>
</evidence>
<gene>
    <name evidence="11" type="ORF">K3G22_11370</name>
</gene>
<protein>
    <recommendedName>
        <fullName evidence="1">RNA-directed DNA polymerase</fullName>
        <ecNumber evidence="1">2.7.7.49</ecNumber>
    </recommendedName>
</protein>
<evidence type="ECO:0000313" key="11">
    <source>
        <dbReference type="EMBL" id="QYX71403.1"/>
    </source>
</evidence>
<evidence type="ECO:0000256" key="5">
    <source>
        <dbReference type="ARBA" id="ARBA00022842"/>
    </source>
</evidence>
<dbReference type="EC" id="2.7.7.49" evidence="1"/>
<dbReference type="GeneID" id="67443868"/>
<dbReference type="InterPro" id="IPR043502">
    <property type="entry name" value="DNA/RNA_pol_sf"/>
</dbReference>
<sequence length="310" mass="35982">MRIKLFSNLQTKLNCSRKKIETFSEKAPYKYKVYTIPKRSSGLRVIAHPSKELKVYQRALLSVLGDHLISHKSSFAYKLNTGIKDNAYQHMHNSYLLKLDFSNFFNSIVPDMLLAALNFRGIEVSDAELRLLSNLLFWNKTKTSDNKLVLSVGAPSSPAISNFIMFRFDKVVFKYCKEKSIIYTRYADDLTFSTNIKDALFELPRYINGLLGSMFDHRIMLNERKTVFSSKAHNRHVTGITITNENNLSVGRARKRTVSSLVHKYSLNKLDQFEFEQLRGMLSFILHIEPHFLHRLEKKYGRSLLIKIRS</sequence>